<proteinExistence type="predicted"/>
<keyword evidence="3" id="KW-0862">Zinc</keyword>
<dbReference type="GO" id="GO:0005686">
    <property type="term" value="C:U2 snRNP"/>
    <property type="evidence" value="ECO:0007669"/>
    <property type="project" value="TreeGrafter"/>
</dbReference>
<evidence type="ECO:0000259" key="6">
    <source>
        <dbReference type="Pfam" id="PF16835"/>
    </source>
</evidence>
<keyword evidence="4" id="KW-0539">Nucleus</keyword>
<reference evidence="7 8" key="1">
    <citation type="journal article" date="2022" name="Nat. Plants">
        <title>Genomes of leafy and leafless Platanthera orchids illuminate the evolution of mycoheterotrophy.</title>
        <authorList>
            <person name="Li M.H."/>
            <person name="Liu K.W."/>
            <person name="Li Z."/>
            <person name="Lu H.C."/>
            <person name="Ye Q.L."/>
            <person name="Zhang D."/>
            <person name="Wang J.Y."/>
            <person name="Li Y.F."/>
            <person name="Zhong Z.M."/>
            <person name="Liu X."/>
            <person name="Yu X."/>
            <person name="Liu D.K."/>
            <person name="Tu X.D."/>
            <person name="Liu B."/>
            <person name="Hao Y."/>
            <person name="Liao X.Y."/>
            <person name="Jiang Y.T."/>
            <person name="Sun W.H."/>
            <person name="Chen J."/>
            <person name="Chen Y.Q."/>
            <person name="Ai Y."/>
            <person name="Zhai J.W."/>
            <person name="Wu S.S."/>
            <person name="Zhou Z."/>
            <person name="Hsiao Y.Y."/>
            <person name="Wu W.L."/>
            <person name="Chen Y.Y."/>
            <person name="Lin Y.F."/>
            <person name="Hsu J.L."/>
            <person name="Li C.Y."/>
            <person name="Wang Z.W."/>
            <person name="Zhao X."/>
            <person name="Zhong W.Y."/>
            <person name="Ma X.K."/>
            <person name="Ma L."/>
            <person name="Huang J."/>
            <person name="Chen G.Z."/>
            <person name="Huang M.Z."/>
            <person name="Huang L."/>
            <person name="Peng D.H."/>
            <person name="Luo Y.B."/>
            <person name="Zou S.Q."/>
            <person name="Chen S.P."/>
            <person name="Lan S."/>
            <person name="Tsai W.C."/>
            <person name="Van de Peer Y."/>
            <person name="Liu Z.J."/>
        </authorList>
    </citation>
    <scope>NUCLEOTIDE SEQUENCE [LARGE SCALE GENOMIC DNA]</scope>
    <source>
        <strain evidence="7">Lor287</strain>
    </source>
</reference>
<feature type="domain" description="SF3A2" evidence="6">
    <location>
        <begin position="28"/>
        <end position="103"/>
    </location>
</feature>
<feature type="region of interest" description="Disordered" evidence="5">
    <location>
        <begin position="156"/>
        <end position="282"/>
    </location>
</feature>
<dbReference type="PANTHER" id="PTHR23205:SF0">
    <property type="entry name" value="SPLICING FACTOR 3A SUBUNIT 2"/>
    <property type="match status" value="1"/>
</dbReference>
<gene>
    <name evidence="7" type="ORF">KSP39_PZI002716</name>
</gene>
<evidence type="ECO:0000256" key="2">
    <source>
        <dbReference type="ARBA" id="ARBA00022771"/>
    </source>
</evidence>
<keyword evidence="8" id="KW-1185">Reference proteome</keyword>
<dbReference type="GO" id="GO:0071004">
    <property type="term" value="C:U2-type prespliceosome"/>
    <property type="evidence" value="ECO:0007669"/>
    <property type="project" value="TreeGrafter"/>
</dbReference>
<dbReference type="GO" id="GO:0008270">
    <property type="term" value="F:zinc ion binding"/>
    <property type="evidence" value="ECO:0007669"/>
    <property type="project" value="UniProtKB-KW"/>
</dbReference>
<keyword evidence="1" id="KW-0479">Metal-binding</keyword>
<evidence type="ECO:0000256" key="1">
    <source>
        <dbReference type="ARBA" id="ARBA00022723"/>
    </source>
</evidence>
<dbReference type="InterPro" id="IPR052092">
    <property type="entry name" value="SF3A2"/>
</dbReference>
<keyword evidence="2" id="KW-0863">Zinc-finger</keyword>
<dbReference type="AlphaFoldDB" id="A0AAP0BYR5"/>
<sequence length="282" mass="30335">MDGVSGGQLNDGLGWGYLLAGGDSCSLSLVKMIEYPEIEDNTKPRHRFMSSFEQRVQACDKRYQYLLFHAEPYEIISFKVPSTEIDKSTPKFFSHWDPDLKMFTCVITQMWNTALVFGGNLAAPKILKTLLPLRFANLKCLFIIRGQLQLYFKAKPPESSKPPAAPLPPANGPTAPGVPPRPLPPLQAPPPPPPPPHGAPPPPAPAGNPTRAPPPPLGTSQLPPPPPAANGPPRPIPPPMAGSGGMPSFTPGVRPPMQAFMGQPMQNQVHFPPQPPPPNAGH</sequence>
<dbReference type="EMBL" id="JBBWWQ010000002">
    <property type="protein sequence ID" value="KAK8954620.1"/>
    <property type="molecule type" value="Genomic_DNA"/>
</dbReference>
<evidence type="ECO:0000313" key="7">
    <source>
        <dbReference type="EMBL" id="KAK8954620.1"/>
    </source>
</evidence>
<dbReference type="InterPro" id="IPR031781">
    <property type="entry name" value="SF3A2_dom"/>
</dbReference>
<feature type="compositionally biased region" description="Pro residues" evidence="5">
    <location>
        <begin position="272"/>
        <end position="282"/>
    </location>
</feature>
<protein>
    <recommendedName>
        <fullName evidence="6">SF3A2 domain-containing protein</fullName>
    </recommendedName>
</protein>
<dbReference type="Pfam" id="PF16835">
    <property type="entry name" value="SF3A2"/>
    <property type="match status" value="1"/>
</dbReference>
<dbReference type="Gene3D" id="2.60.40.2690">
    <property type="match status" value="1"/>
</dbReference>
<dbReference type="GO" id="GO:0071013">
    <property type="term" value="C:catalytic step 2 spliceosome"/>
    <property type="evidence" value="ECO:0007669"/>
    <property type="project" value="TreeGrafter"/>
</dbReference>
<feature type="compositionally biased region" description="Pro residues" evidence="5">
    <location>
        <begin position="159"/>
        <end position="240"/>
    </location>
</feature>
<evidence type="ECO:0000256" key="3">
    <source>
        <dbReference type="ARBA" id="ARBA00022833"/>
    </source>
</evidence>
<evidence type="ECO:0000256" key="4">
    <source>
        <dbReference type="ARBA" id="ARBA00023242"/>
    </source>
</evidence>
<evidence type="ECO:0000256" key="5">
    <source>
        <dbReference type="SAM" id="MobiDB-lite"/>
    </source>
</evidence>
<dbReference type="PANTHER" id="PTHR23205">
    <property type="entry name" value="SPLICING FACTOR 3A SUBUNIT 2"/>
    <property type="match status" value="1"/>
</dbReference>
<accession>A0AAP0BYR5</accession>
<evidence type="ECO:0000313" key="8">
    <source>
        <dbReference type="Proteomes" id="UP001418222"/>
    </source>
</evidence>
<comment type="caution">
    <text evidence="7">The sequence shown here is derived from an EMBL/GenBank/DDBJ whole genome shotgun (WGS) entry which is preliminary data.</text>
</comment>
<dbReference type="PRINTS" id="PR01217">
    <property type="entry name" value="PRICHEXTENSN"/>
</dbReference>
<name>A0AAP0BYR5_9ASPA</name>
<dbReference type="GO" id="GO:0000245">
    <property type="term" value="P:spliceosomal complex assembly"/>
    <property type="evidence" value="ECO:0007669"/>
    <property type="project" value="TreeGrafter"/>
</dbReference>
<dbReference type="Proteomes" id="UP001418222">
    <property type="component" value="Unassembled WGS sequence"/>
</dbReference>
<organism evidence="7 8">
    <name type="scientific">Platanthera zijinensis</name>
    <dbReference type="NCBI Taxonomy" id="2320716"/>
    <lineage>
        <taxon>Eukaryota</taxon>
        <taxon>Viridiplantae</taxon>
        <taxon>Streptophyta</taxon>
        <taxon>Embryophyta</taxon>
        <taxon>Tracheophyta</taxon>
        <taxon>Spermatophyta</taxon>
        <taxon>Magnoliopsida</taxon>
        <taxon>Liliopsida</taxon>
        <taxon>Asparagales</taxon>
        <taxon>Orchidaceae</taxon>
        <taxon>Orchidoideae</taxon>
        <taxon>Orchideae</taxon>
        <taxon>Orchidinae</taxon>
        <taxon>Platanthera</taxon>
    </lineage>
</organism>